<dbReference type="Pfam" id="PF16900">
    <property type="entry name" value="REPA_OB_2"/>
    <property type="match status" value="1"/>
</dbReference>
<feature type="region of interest" description="Disordered" evidence="6">
    <location>
        <begin position="489"/>
        <end position="538"/>
    </location>
</feature>
<evidence type="ECO:0000256" key="4">
    <source>
        <dbReference type="ARBA" id="ARBA00022833"/>
    </source>
</evidence>
<keyword evidence="5" id="KW-0238">DNA-binding</keyword>
<protein>
    <recommendedName>
        <fullName evidence="11">DUF223 domain-containing protein</fullName>
    </recommendedName>
</protein>
<proteinExistence type="inferred from homology"/>
<feature type="non-terminal residue" evidence="9">
    <location>
        <position position="555"/>
    </location>
</feature>
<evidence type="ECO:0000256" key="3">
    <source>
        <dbReference type="ARBA" id="ARBA00022771"/>
    </source>
</evidence>
<evidence type="ECO:0000256" key="6">
    <source>
        <dbReference type="SAM" id="MobiDB-lite"/>
    </source>
</evidence>
<sequence>MASNNCFTSLADIKPFKTSWKIKVKIIHTWKQFTTYTGETIEMILADVDGTLIHATIKKQQLNKFQRFIVYGEWRIIENFQLTRSAGKYRATKHTYKMSIMNSTLISKCPSLSNDFFLDLATFDDILAEDVLNEHILIDVLGQVVAVGEMKTSSQNDKPKKRLEIELRDTSDQRLQCTLWGKFADSMWEATRNGAGGSVICLLRCAKINTYNGERSVTNAFDMSLMQINSDHTAVGDFIADLPKDDLQIVFLAKESTDRILKKDKDDYINQYPMSTISDLLEATSEGKMKIMATIYNIDMEFGWYYFTCLKCKQTCYLIPKVENVTYSKPRKPLFYCKTCVQDVTKAVSRSVCTVMICLKHIMRIVFSVLSCELFLLCIFIRFKLTLDVMDNTGESKFILFDTNAYKIVNHTTTELLEGNYDEISDPKDVPLALKNLVGKTFKFLASIHTANITEGKESYKCSYVEMGDSTTNVDNIEDSEIQADPKDVISMDNQCSSRSNETRDGNGTATTTPSSKRKEDPTDQAEQSSTSKKLCLPSIKSAIESENVDVANAN</sequence>
<keyword evidence="10" id="KW-1185">Reference proteome</keyword>
<organism evidence="9 10">
    <name type="scientific">Capsella rubella</name>
    <dbReference type="NCBI Taxonomy" id="81985"/>
    <lineage>
        <taxon>Eukaryota</taxon>
        <taxon>Viridiplantae</taxon>
        <taxon>Streptophyta</taxon>
        <taxon>Embryophyta</taxon>
        <taxon>Tracheophyta</taxon>
        <taxon>Spermatophyta</taxon>
        <taxon>Magnoliopsida</taxon>
        <taxon>eudicotyledons</taxon>
        <taxon>Gunneridae</taxon>
        <taxon>Pentapetalae</taxon>
        <taxon>rosids</taxon>
        <taxon>malvids</taxon>
        <taxon>Brassicales</taxon>
        <taxon>Brassicaceae</taxon>
        <taxon>Camelineae</taxon>
        <taxon>Capsella</taxon>
    </lineage>
</organism>
<dbReference type="STRING" id="81985.R0GMF6"/>
<evidence type="ECO:0000313" key="10">
    <source>
        <dbReference type="Proteomes" id="UP000029121"/>
    </source>
</evidence>
<evidence type="ECO:0000313" key="9">
    <source>
        <dbReference type="EMBL" id="EOA18064.1"/>
    </source>
</evidence>
<dbReference type="GO" id="GO:0003677">
    <property type="term" value="F:DNA binding"/>
    <property type="evidence" value="ECO:0007669"/>
    <property type="project" value="UniProtKB-KW"/>
</dbReference>
<evidence type="ECO:0000256" key="1">
    <source>
        <dbReference type="ARBA" id="ARBA00005690"/>
    </source>
</evidence>
<dbReference type="SUPFAM" id="SSF50249">
    <property type="entry name" value="Nucleic acid-binding proteins"/>
    <property type="match status" value="3"/>
</dbReference>
<feature type="domain" description="Replication protein A 70 kDa DNA-binding subunit B/D first OB fold" evidence="7">
    <location>
        <begin position="7"/>
        <end position="109"/>
    </location>
</feature>
<evidence type="ECO:0008006" key="11">
    <source>
        <dbReference type="Google" id="ProtNLM"/>
    </source>
</evidence>
<keyword evidence="4" id="KW-0862">Zinc</keyword>
<dbReference type="eggNOG" id="KOG0851">
    <property type="taxonomic scope" value="Eukaryota"/>
</dbReference>
<accession>R0GMF6</accession>
<dbReference type="GO" id="GO:0008270">
    <property type="term" value="F:zinc ion binding"/>
    <property type="evidence" value="ECO:0007669"/>
    <property type="project" value="UniProtKB-KW"/>
</dbReference>
<dbReference type="AlphaFoldDB" id="R0GMF6"/>
<dbReference type="InterPro" id="IPR031657">
    <property type="entry name" value="REPA_OB_2"/>
</dbReference>
<name>R0GMF6_9BRAS</name>
<dbReference type="Pfam" id="PF02721">
    <property type="entry name" value="DUF223"/>
    <property type="match status" value="1"/>
</dbReference>
<keyword evidence="2" id="KW-0479">Metal-binding</keyword>
<evidence type="ECO:0000256" key="2">
    <source>
        <dbReference type="ARBA" id="ARBA00022723"/>
    </source>
</evidence>
<dbReference type="Proteomes" id="UP000029121">
    <property type="component" value="Unassembled WGS sequence"/>
</dbReference>
<dbReference type="FunFam" id="2.40.50.140:FF:000041">
    <property type="entry name" value="Replication protein A subunit"/>
    <property type="match status" value="1"/>
</dbReference>
<dbReference type="CDD" id="cd04480">
    <property type="entry name" value="RPA1_DBD_A_like"/>
    <property type="match status" value="1"/>
</dbReference>
<evidence type="ECO:0000256" key="5">
    <source>
        <dbReference type="ARBA" id="ARBA00023125"/>
    </source>
</evidence>
<evidence type="ECO:0000259" key="8">
    <source>
        <dbReference type="Pfam" id="PF16900"/>
    </source>
</evidence>
<feature type="compositionally biased region" description="Polar residues" evidence="6">
    <location>
        <begin position="492"/>
        <end position="515"/>
    </location>
</feature>
<dbReference type="InterPro" id="IPR012340">
    <property type="entry name" value="NA-bd_OB-fold"/>
</dbReference>
<dbReference type="PANTHER" id="PTHR47165">
    <property type="entry name" value="OS03G0429900 PROTEIN"/>
    <property type="match status" value="1"/>
</dbReference>
<dbReference type="EMBL" id="KB870811">
    <property type="protein sequence ID" value="EOA18064.1"/>
    <property type="molecule type" value="Genomic_DNA"/>
</dbReference>
<dbReference type="InterPro" id="IPR003871">
    <property type="entry name" value="RFA1B/D_OB_1st"/>
</dbReference>
<comment type="similarity">
    <text evidence="1">Belongs to the replication factor A protein 1 family.</text>
</comment>
<feature type="domain" description="Replication protein A OB" evidence="8">
    <location>
        <begin position="134"/>
        <end position="219"/>
    </location>
</feature>
<dbReference type="Gene3D" id="2.40.50.140">
    <property type="entry name" value="Nucleic acid-binding proteins"/>
    <property type="match status" value="3"/>
</dbReference>
<gene>
    <name evidence="9" type="ORF">CARUB_v10006510mg</name>
</gene>
<evidence type="ECO:0000259" key="7">
    <source>
        <dbReference type="Pfam" id="PF02721"/>
    </source>
</evidence>
<dbReference type="CDD" id="cd04481">
    <property type="entry name" value="RPA1_DBD_B_like"/>
    <property type="match status" value="1"/>
</dbReference>
<dbReference type="PANTHER" id="PTHR47165:SF4">
    <property type="entry name" value="OS03G0429900 PROTEIN"/>
    <property type="match status" value="1"/>
</dbReference>
<keyword evidence="3" id="KW-0863">Zinc-finger</keyword>
<reference evidence="10" key="1">
    <citation type="journal article" date="2013" name="Nat. Genet.">
        <title>The Capsella rubella genome and the genomic consequences of rapid mating system evolution.</title>
        <authorList>
            <person name="Slotte T."/>
            <person name="Hazzouri K.M."/>
            <person name="Agren J.A."/>
            <person name="Koenig D."/>
            <person name="Maumus F."/>
            <person name="Guo Y.L."/>
            <person name="Steige K."/>
            <person name="Platts A.E."/>
            <person name="Escobar J.S."/>
            <person name="Newman L.K."/>
            <person name="Wang W."/>
            <person name="Mandakova T."/>
            <person name="Vello E."/>
            <person name="Smith L.M."/>
            <person name="Henz S.R."/>
            <person name="Steffen J."/>
            <person name="Takuno S."/>
            <person name="Brandvain Y."/>
            <person name="Coop G."/>
            <person name="Andolfatto P."/>
            <person name="Hu T.T."/>
            <person name="Blanchette M."/>
            <person name="Clark R.M."/>
            <person name="Quesneville H."/>
            <person name="Nordborg M."/>
            <person name="Gaut B.S."/>
            <person name="Lysak M.A."/>
            <person name="Jenkins J."/>
            <person name="Grimwood J."/>
            <person name="Chapman J."/>
            <person name="Prochnik S."/>
            <person name="Shu S."/>
            <person name="Rokhsar D."/>
            <person name="Schmutz J."/>
            <person name="Weigel D."/>
            <person name="Wright S.I."/>
        </authorList>
    </citation>
    <scope>NUCLEOTIDE SEQUENCE [LARGE SCALE GENOMIC DNA]</scope>
    <source>
        <strain evidence="10">cv. Monte Gargano</strain>
    </source>
</reference>